<reference evidence="1" key="1">
    <citation type="journal article" date="2021" name="Proc. Natl. Acad. Sci. U.S.A.">
        <title>A Catalog of Tens of Thousands of Viruses from Human Metagenomes Reveals Hidden Associations with Chronic Diseases.</title>
        <authorList>
            <person name="Tisza M.J."/>
            <person name="Buck C.B."/>
        </authorList>
    </citation>
    <scope>NUCLEOTIDE SEQUENCE</scope>
    <source>
        <strain evidence="1">CtCIv11</strain>
    </source>
</reference>
<dbReference type="EMBL" id="BK032513">
    <property type="protein sequence ID" value="DAF44958.1"/>
    <property type="molecule type" value="Genomic_DNA"/>
</dbReference>
<evidence type="ECO:0000313" key="1">
    <source>
        <dbReference type="EMBL" id="DAF44958.1"/>
    </source>
</evidence>
<name>A0A8S5S1U3_9CAUD</name>
<sequence>MENNSLKSYIANSSFLDLNIVGKPSGRLVVDYRSH</sequence>
<proteinExistence type="predicted"/>
<accession>A0A8S5S1U3</accession>
<protein>
    <submittedName>
        <fullName evidence="1">Uncharacterized protein</fullName>
    </submittedName>
</protein>
<organism evidence="1">
    <name type="scientific">Siphoviridae sp. ctCIv11</name>
    <dbReference type="NCBI Taxonomy" id="2827806"/>
    <lineage>
        <taxon>Viruses</taxon>
        <taxon>Duplodnaviria</taxon>
        <taxon>Heunggongvirae</taxon>
        <taxon>Uroviricota</taxon>
        <taxon>Caudoviricetes</taxon>
    </lineage>
</organism>